<proteinExistence type="predicted"/>
<dbReference type="InterPro" id="IPR022225">
    <property type="entry name" value="Phage_tail_fibre_N"/>
</dbReference>
<accession>A0A7U5TL09</accession>
<dbReference type="Proteomes" id="UP000239554">
    <property type="component" value="Chromosome"/>
</dbReference>
<reference evidence="3 4" key="1">
    <citation type="journal article" date="2018" name="MBio">
        <title>Genomic Analysis of Hospital Plumbing Reveals Diverse Reservoir of Bacterial Plasmids Conferring Carbapenem Resistance.</title>
        <authorList>
            <consortium name="NISC Comparative Sequencing Program"/>
            <person name="Weingarten R.A."/>
            <person name="Johnson R.C."/>
            <person name="Conlan S."/>
            <person name="Ramsburg A.M."/>
            <person name="Dekker J.P."/>
            <person name="Lau A.F."/>
            <person name="Khil P."/>
            <person name="Odom R.T."/>
            <person name="Deming C."/>
            <person name="Park M."/>
            <person name="Thomas P.J."/>
            <person name="Henderson D.K."/>
            <person name="Palmore T.N."/>
            <person name="Segre J.A."/>
            <person name="Frank K.M."/>
        </authorList>
    </citation>
    <scope>NUCLEOTIDE SEQUENCE [LARGE SCALE GENOMIC DNA]</scope>
    <source>
        <strain evidence="3 4">ECONIH4</strain>
    </source>
</reference>
<dbReference type="Gene3D" id="2.60.40.3940">
    <property type="match status" value="1"/>
</dbReference>
<dbReference type="AlphaFoldDB" id="A0A7U5TL09"/>
<dbReference type="Pfam" id="PF12571">
    <property type="entry name" value="Phage_tail_fib"/>
    <property type="match status" value="1"/>
</dbReference>
<evidence type="ECO:0000259" key="2">
    <source>
        <dbReference type="Pfam" id="PF21882"/>
    </source>
</evidence>
<dbReference type="Pfam" id="PF21882">
    <property type="entry name" value="Gp53-like_C"/>
    <property type="match status" value="1"/>
</dbReference>
<evidence type="ECO:0000313" key="3">
    <source>
        <dbReference type="EMBL" id="AUY03118.1"/>
    </source>
</evidence>
<dbReference type="EMBL" id="CP026399">
    <property type="protein sequence ID" value="AUY03118.1"/>
    <property type="molecule type" value="Genomic_DNA"/>
</dbReference>
<dbReference type="PANTHER" id="PTHR35191">
    <property type="entry name" value="PROPHAGE SIDE TAIL FIBER PROTEIN HOMOLOG STFQ-RELATED"/>
    <property type="match status" value="1"/>
</dbReference>
<sequence length="386" mass="40528">MATKYYALLTNVGAAKLANATALGEQVEITQMAVGDGNGALPTPNPAQTALVHELRRAPLNTLTIDPVNTNQIIAEQVIPEDVGGWWIREIGLYDSDGDMIAVANCAETYKPLLQEGSGRMQVIRVILIVSSTQAVTLKIDPSVVLATRQYVDDQIIQVKAFVDQQLAAHIAAADPHKQYAPKASPALTGTPTAPTAAQTVNNTQIATTGFVKSAIAALVASSPAALDTLNELAAALGNDPNFATTVTNALAGKQPLDSTLTNLSGKTVNGILQYLGLGEAAKRNVGTGENQIPDMSAYSSGSGWQKLPDGSIEQWGRINFPNNAAAVSTNVTFTIPFTQEPDVVIVYDGGFGGGNMWGATNWTKTGFVAHCNYGLEGGAFFAKGW</sequence>
<name>A0A7U5TL09_ECOLX</name>
<dbReference type="InterPro" id="IPR054075">
    <property type="entry name" value="Gp53-like_C"/>
</dbReference>
<organism evidence="3 4">
    <name type="scientific">Escherichia coli</name>
    <dbReference type="NCBI Taxonomy" id="562"/>
    <lineage>
        <taxon>Bacteria</taxon>
        <taxon>Pseudomonadati</taxon>
        <taxon>Pseudomonadota</taxon>
        <taxon>Gammaproteobacteria</taxon>
        <taxon>Enterobacterales</taxon>
        <taxon>Enterobacteriaceae</taxon>
        <taxon>Escherichia</taxon>
    </lineage>
</organism>
<gene>
    <name evidence="3" type="ORF">C3F40_15920</name>
</gene>
<feature type="domain" description="Phage tail fibre protein N-terminal" evidence="1">
    <location>
        <begin position="1"/>
        <end position="150"/>
    </location>
</feature>
<dbReference type="RefSeq" id="WP_104457519.1">
    <property type="nucleotide sequence ID" value="NZ_CP026399.1"/>
</dbReference>
<dbReference type="InterPro" id="IPR051934">
    <property type="entry name" value="Phage_Tail_Fiber_Structural"/>
</dbReference>
<evidence type="ECO:0000313" key="4">
    <source>
        <dbReference type="Proteomes" id="UP000239554"/>
    </source>
</evidence>
<evidence type="ECO:0000259" key="1">
    <source>
        <dbReference type="Pfam" id="PF12571"/>
    </source>
</evidence>
<protein>
    <submittedName>
        <fullName evidence="3">Phage tail protein</fullName>
    </submittedName>
</protein>
<dbReference type="PANTHER" id="PTHR35191:SF1">
    <property type="entry name" value="PROPHAGE SIDE TAIL FIBER PROTEIN HOMOLOG STFQ-RELATED"/>
    <property type="match status" value="1"/>
</dbReference>
<feature type="domain" description="Putative tail fiber protein gp53-like C-terminal" evidence="2">
    <location>
        <begin position="307"/>
        <end position="374"/>
    </location>
</feature>